<dbReference type="InterPro" id="IPR032710">
    <property type="entry name" value="NTF2-like_dom_sf"/>
</dbReference>
<evidence type="ECO:0000256" key="1">
    <source>
        <dbReference type="SAM" id="SignalP"/>
    </source>
</evidence>
<keyword evidence="1" id="KW-0732">Signal</keyword>
<reference evidence="2" key="1">
    <citation type="submission" date="2022-11" db="EMBL/GenBank/DDBJ databases">
        <title>Alteromonas sp. nov., isolated from sea water of the Qingdao.</title>
        <authorList>
            <person name="Wang Q."/>
        </authorList>
    </citation>
    <scope>NUCLEOTIDE SEQUENCE</scope>
    <source>
        <strain evidence="2">ASW11-7</strain>
    </source>
</reference>
<dbReference type="Proteomes" id="UP001142810">
    <property type="component" value="Unassembled WGS sequence"/>
</dbReference>
<proteinExistence type="predicted"/>
<dbReference type="EMBL" id="JAPFRD010000002">
    <property type="protein sequence ID" value="MCW8107164.1"/>
    <property type="molecule type" value="Genomic_DNA"/>
</dbReference>
<name>A0ABT3P324_9ALTE</name>
<gene>
    <name evidence="2" type="ORF">OPS25_01430</name>
</gene>
<feature type="chain" id="PRO_5047136813" evidence="1">
    <location>
        <begin position="24"/>
        <end position="142"/>
    </location>
</feature>
<protein>
    <submittedName>
        <fullName evidence="2">Nuclear transport factor 2 family protein</fullName>
    </submittedName>
</protein>
<dbReference type="SUPFAM" id="SSF54427">
    <property type="entry name" value="NTF2-like"/>
    <property type="match status" value="1"/>
</dbReference>
<accession>A0ABT3P324</accession>
<dbReference type="RefSeq" id="WP_265615865.1">
    <property type="nucleotide sequence ID" value="NZ_JAPFRD010000002.1"/>
</dbReference>
<sequence length="142" mass="15730">MLSRQLKVVAVAMSLLLSVKVMAHEFGSPQEAVNSYITAVKTGSGEHIKMAFLESASIQYFNEEGSYKNYTRDAFADLVDSGSEWNATIEITDVKVTGNAANATVKFSWGKEGKKGYVDYLNLINHNGSWHITDKVAQYVER</sequence>
<comment type="caution">
    <text evidence="2">The sequence shown here is derived from an EMBL/GenBank/DDBJ whole genome shotgun (WGS) entry which is preliminary data.</text>
</comment>
<evidence type="ECO:0000313" key="2">
    <source>
        <dbReference type="EMBL" id="MCW8107164.1"/>
    </source>
</evidence>
<organism evidence="2 3">
    <name type="scientific">Alteromonas aquimaris</name>
    <dbReference type="NCBI Taxonomy" id="2998417"/>
    <lineage>
        <taxon>Bacteria</taxon>
        <taxon>Pseudomonadati</taxon>
        <taxon>Pseudomonadota</taxon>
        <taxon>Gammaproteobacteria</taxon>
        <taxon>Alteromonadales</taxon>
        <taxon>Alteromonadaceae</taxon>
        <taxon>Alteromonas/Salinimonas group</taxon>
        <taxon>Alteromonas</taxon>
    </lineage>
</organism>
<keyword evidence="3" id="KW-1185">Reference proteome</keyword>
<feature type="signal peptide" evidence="1">
    <location>
        <begin position="1"/>
        <end position="23"/>
    </location>
</feature>
<dbReference type="Pfam" id="PF12893">
    <property type="entry name" value="Lumazine_bd_2"/>
    <property type="match status" value="1"/>
</dbReference>
<dbReference type="InterPro" id="IPR039437">
    <property type="entry name" value="FrzH/put_lumazine-bd"/>
</dbReference>
<dbReference type="Gene3D" id="3.10.450.50">
    <property type="match status" value="1"/>
</dbReference>
<evidence type="ECO:0000313" key="3">
    <source>
        <dbReference type="Proteomes" id="UP001142810"/>
    </source>
</evidence>